<dbReference type="Pfam" id="PF13632">
    <property type="entry name" value="Glyco_trans_2_3"/>
    <property type="match status" value="1"/>
</dbReference>
<keyword evidence="2" id="KW-0472">Membrane</keyword>
<evidence type="ECO:0000313" key="4">
    <source>
        <dbReference type="EMBL" id="KAL2282946.1"/>
    </source>
</evidence>
<evidence type="ECO:0000259" key="3">
    <source>
        <dbReference type="Pfam" id="PF13632"/>
    </source>
</evidence>
<feature type="transmembrane region" description="Helical" evidence="2">
    <location>
        <begin position="60"/>
        <end position="83"/>
    </location>
</feature>
<feature type="compositionally biased region" description="Acidic residues" evidence="1">
    <location>
        <begin position="140"/>
        <end position="152"/>
    </location>
</feature>
<sequence>MSLFTWCTRRCGGLAMLAALALSYWVVSKEAIVSHNDLFKHQQRDILSPIPQSPTTAEGAGLWTVIFAYYCLFIHVLVAAFPLRSCWAMWDLTRSLKRAAHSKALQSLKFAHRRRGSSTSLSSSETLTSSHGSSASSEAGDLEPELYTDGDAEPDSVVHAIVIPNYKEELDTLRETLEVLGCHPQARNSYDVYLAMESRENNVELKAMGLVQEFIKKFRSIDFTIHPSDIPGESAGKGSNMAWAVRKLSEKYSMEARKDVVVTGIDADSHLSSNYFAHLTSMHLSYPETAKTTMYAAPIIFDRNSHSVTALVRVGDILWASAGMSGLYRGSTIAPPTSVYSVPLELVDRVGGWDCDPEAIGEDLHMYLKCFFALNGNLTVRTIVSPVSQSNVTGGAGGGLKGMVADIKARYKQAIRHMWGALDSGYAIRKVVELWQERKHTSRSFRPIHSTLQDTTDVYVPHNQNLDPEAPPAENGIFSDVTHDTLKGPNWERIIYLFHRLFEAHFLPLQTTILIIASTLYVWATEGKPDVHGINWIFDACNVLRTAGFMEIAFLLFLYESFHRICVQTREKEMSDAGLAKGMNFSHRHVSKNWKDYCMVPIVAPLFGAVPCAQAQITVHGGSHAGITTRSRPFHSLLPDHNFDPTFTYPSSTGLEPDPACRRRDPRRDSFTLSILCTALETRKIPFWREFGRHGFLSTCVNRGHHDVLHGIGIRHLDWGANYHTGGSPWSLGAIAATVWERGILLRRRRSLHRETRQVAGPIHSRKASRHDSGHTPARGWACDLSCPGWEGRASSTGQRRTWAPPRRGGETTPGIIKSSPVISNSSCTVVSRRGRTRGVLT</sequence>
<reference evidence="4 5" key="1">
    <citation type="submission" date="2024-03" db="EMBL/GenBank/DDBJ databases">
        <title>A high-quality draft genome sequence of Diaporthe vaccinii, a causative agent of upright dieback and viscid rot disease in cranberry plants.</title>
        <authorList>
            <person name="Sarrasin M."/>
            <person name="Lang B.F."/>
            <person name="Burger G."/>
        </authorList>
    </citation>
    <scope>NUCLEOTIDE SEQUENCE [LARGE SCALE GENOMIC DNA]</scope>
    <source>
        <strain evidence="4 5">IS7</strain>
    </source>
</reference>
<dbReference type="PANTHER" id="PTHR36851:SF1">
    <property type="entry name" value="GLYCO_TRANS_2-LIKE DOMAIN-CONTAINING PROTEIN"/>
    <property type="match status" value="1"/>
</dbReference>
<dbReference type="SUPFAM" id="SSF53448">
    <property type="entry name" value="Nucleotide-diphospho-sugar transferases"/>
    <property type="match status" value="1"/>
</dbReference>
<gene>
    <name evidence="4" type="ORF">FJTKL_10297</name>
</gene>
<proteinExistence type="predicted"/>
<keyword evidence="2" id="KW-0812">Transmembrane</keyword>
<keyword evidence="5" id="KW-1185">Reference proteome</keyword>
<feature type="domain" description="Glycosyltransferase 2-like" evidence="3">
    <location>
        <begin position="262"/>
        <end position="430"/>
    </location>
</feature>
<evidence type="ECO:0000313" key="5">
    <source>
        <dbReference type="Proteomes" id="UP001600888"/>
    </source>
</evidence>
<organism evidence="4 5">
    <name type="scientific">Diaporthe vaccinii</name>
    <dbReference type="NCBI Taxonomy" id="105482"/>
    <lineage>
        <taxon>Eukaryota</taxon>
        <taxon>Fungi</taxon>
        <taxon>Dikarya</taxon>
        <taxon>Ascomycota</taxon>
        <taxon>Pezizomycotina</taxon>
        <taxon>Sordariomycetes</taxon>
        <taxon>Sordariomycetidae</taxon>
        <taxon>Diaporthales</taxon>
        <taxon>Diaporthaceae</taxon>
        <taxon>Diaporthe</taxon>
        <taxon>Diaporthe eres species complex</taxon>
    </lineage>
</organism>
<feature type="region of interest" description="Disordered" evidence="1">
    <location>
        <begin position="116"/>
        <end position="152"/>
    </location>
</feature>
<feature type="compositionally biased region" description="Low complexity" evidence="1">
    <location>
        <begin position="117"/>
        <end position="139"/>
    </location>
</feature>
<evidence type="ECO:0000256" key="2">
    <source>
        <dbReference type="SAM" id="Phobius"/>
    </source>
</evidence>
<dbReference type="EMBL" id="JBAWTH010000046">
    <property type="protein sequence ID" value="KAL2282946.1"/>
    <property type="molecule type" value="Genomic_DNA"/>
</dbReference>
<accession>A0ABR4EKH5</accession>
<dbReference type="Proteomes" id="UP001600888">
    <property type="component" value="Unassembled WGS sequence"/>
</dbReference>
<dbReference type="InterPro" id="IPR029044">
    <property type="entry name" value="Nucleotide-diphossugar_trans"/>
</dbReference>
<feature type="region of interest" description="Disordered" evidence="1">
    <location>
        <begin position="791"/>
        <end position="821"/>
    </location>
</feature>
<feature type="region of interest" description="Disordered" evidence="1">
    <location>
        <begin position="756"/>
        <end position="777"/>
    </location>
</feature>
<evidence type="ECO:0000256" key="1">
    <source>
        <dbReference type="SAM" id="MobiDB-lite"/>
    </source>
</evidence>
<dbReference type="InterPro" id="IPR001173">
    <property type="entry name" value="Glyco_trans_2-like"/>
</dbReference>
<dbReference type="PANTHER" id="PTHR36851">
    <property type="entry name" value="UNNAMED PRODUCT"/>
    <property type="match status" value="1"/>
</dbReference>
<protein>
    <recommendedName>
        <fullName evidence="3">Glycosyltransferase 2-like domain-containing protein</fullName>
    </recommendedName>
</protein>
<comment type="caution">
    <text evidence="4">The sequence shown here is derived from an EMBL/GenBank/DDBJ whole genome shotgun (WGS) entry which is preliminary data.</text>
</comment>
<keyword evidence="2" id="KW-1133">Transmembrane helix</keyword>
<name>A0ABR4EKH5_9PEZI</name>